<dbReference type="AlphaFoldDB" id="A0AAD4QNQ8"/>
<reference evidence="1" key="1">
    <citation type="journal article" date="2022" name="New Phytol.">
        <title>Evolutionary transition to the ectomycorrhizal habit in the genomes of a hyperdiverse lineage of mushroom-forming fungi.</title>
        <authorList>
            <person name="Looney B."/>
            <person name="Miyauchi S."/>
            <person name="Morin E."/>
            <person name="Drula E."/>
            <person name="Courty P.E."/>
            <person name="Kohler A."/>
            <person name="Kuo A."/>
            <person name="LaButti K."/>
            <person name="Pangilinan J."/>
            <person name="Lipzen A."/>
            <person name="Riley R."/>
            <person name="Andreopoulos W."/>
            <person name="He G."/>
            <person name="Johnson J."/>
            <person name="Nolan M."/>
            <person name="Tritt A."/>
            <person name="Barry K.W."/>
            <person name="Grigoriev I.V."/>
            <person name="Nagy L.G."/>
            <person name="Hibbett D."/>
            <person name="Henrissat B."/>
            <person name="Matheny P.B."/>
            <person name="Labbe J."/>
            <person name="Martin F.M."/>
        </authorList>
    </citation>
    <scope>NUCLEOTIDE SEQUENCE</scope>
    <source>
        <strain evidence="1">BPL690</strain>
    </source>
</reference>
<gene>
    <name evidence="1" type="ORF">B0F90DRAFT_310113</name>
</gene>
<accession>A0AAD4QNQ8</accession>
<name>A0AAD4QNQ8_9AGAM</name>
<organism evidence="1 2">
    <name type="scientific">Multifurca ochricompacta</name>
    <dbReference type="NCBI Taxonomy" id="376703"/>
    <lineage>
        <taxon>Eukaryota</taxon>
        <taxon>Fungi</taxon>
        <taxon>Dikarya</taxon>
        <taxon>Basidiomycota</taxon>
        <taxon>Agaricomycotina</taxon>
        <taxon>Agaricomycetes</taxon>
        <taxon>Russulales</taxon>
        <taxon>Russulaceae</taxon>
        <taxon>Multifurca</taxon>
    </lineage>
</organism>
<keyword evidence="2" id="KW-1185">Reference proteome</keyword>
<dbReference type="EMBL" id="WTXG01000014">
    <property type="protein sequence ID" value="KAI0301543.1"/>
    <property type="molecule type" value="Genomic_DNA"/>
</dbReference>
<evidence type="ECO:0000313" key="2">
    <source>
        <dbReference type="Proteomes" id="UP001203297"/>
    </source>
</evidence>
<comment type="caution">
    <text evidence="1">The sequence shown here is derived from an EMBL/GenBank/DDBJ whole genome shotgun (WGS) entry which is preliminary data.</text>
</comment>
<dbReference type="Proteomes" id="UP001203297">
    <property type="component" value="Unassembled WGS sequence"/>
</dbReference>
<evidence type="ECO:0000313" key="1">
    <source>
        <dbReference type="EMBL" id="KAI0301543.1"/>
    </source>
</evidence>
<protein>
    <submittedName>
        <fullName evidence="1">Uncharacterized protein</fullName>
    </submittedName>
</protein>
<sequence>MRNQRGLTSNIEHFWASVCVLYRHDFSFSLSLQKNDKCILYCNVIERTYRKKKNMPHASIDRYIGCGAGLCCSTACISPYPYTHVLHSFSAHAHGGRLLQVQRKKIARKGCVFGGGGEGETSALRHGSYQFWFFEKLSARRRRASCCAHMVSGAETERDRERERGYQGMKKIKKE</sequence>
<proteinExistence type="predicted"/>